<comment type="caution">
    <text evidence="6">The sequence shown here is derived from an EMBL/GenBank/DDBJ whole genome shotgun (WGS) entry which is preliminary data.</text>
</comment>
<dbReference type="GO" id="GO:0005886">
    <property type="term" value="C:plasma membrane"/>
    <property type="evidence" value="ECO:0007669"/>
    <property type="project" value="TreeGrafter"/>
</dbReference>
<sequence length="119" mass="14122">MPIKKKREGPPNTLHYIAKDIRKIRKTASTGKYTLPDIGLILEKLMGHGYRSNYTRRRFRMRYATTLNPPTVLRQLHRATVSTTLKPMDDTFQFPYNELLIWAVLTKRHQMALFFWERG</sequence>
<accession>A0A821HQN9</accession>
<comment type="subcellular location">
    <subcellularLocation>
        <location evidence="1">Membrane</location>
        <topology evidence="1">Multi-pass membrane protein</topology>
    </subcellularLocation>
</comment>
<dbReference type="AlphaFoldDB" id="A0A821HQN9"/>
<keyword evidence="7" id="KW-1185">Reference proteome</keyword>
<organism evidence="6 7">
    <name type="scientific">Rotaria socialis</name>
    <dbReference type="NCBI Taxonomy" id="392032"/>
    <lineage>
        <taxon>Eukaryota</taxon>
        <taxon>Metazoa</taxon>
        <taxon>Spiralia</taxon>
        <taxon>Gnathifera</taxon>
        <taxon>Rotifera</taxon>
        <taxon>Eurotatoria</taxon>
        <taxon>Bdelloidea</taxon>
        <taxon>Philodinida</taxon>
        <taxon>Philodinidae</taxon>
        <taxon>Rotaria</taxon>
    </lineage>
</organism>
<name>A0A821HQN9_9BILA</name>
<proteinExistence type="predicted"/>
<keyword evidence="2" id="KW-0812">Transmembrane</keyword>
<dbReference type="PANTHER" id="PTHR13800:SF1">
    <property type="entry name" value="TRANSIENT RECEPTOR POTENTIAL CATION CHANNEL TRPM"/>
    <property type="match status" value="1"/>
</dbReference>
<evidence type="ECO:0000313" key="7">
    <source>
        <dbReference type="Proteomes" id="UP000663873"/>
    </source>
</evidence>
<dbReference type="InterPro" id="IPR057366">
    <property type="entry name" value="TRPM-like"/>
</dbReference>
<dbReference type="GO" id="GO:0005261">
    <property type="term" value="F:monoatomic cation channel activity"/>
    <property type="evidence" value="ECO:0007669"/>
    <property type="project" value="TreeGrafter"/>
</dbReference>
<evidence type="ECO:0000256" key="1">
    <source>
        <dbReference type="ARBA" id="ARBA00004141"/>
    </source>
</evidence>
<dbReference type="EMBL" id="CAJOBP010033321">
    <property type="protein sequence ID" value="CAF4686651.1"/>
    <property type="molecule type" value="Genomic_DNA"/>
</dbReference>
<dbReference type="InterPro" id="IPR050927">
    <property type="entry name" value="TRPM"/>
</dbReference>
<evidence type="ECO:0000259" key="5">
    <source>
        <dbReference type="Pfam" id="PF25508"/>
    </source>
</evidence>
<keyword evidence="4" id="KW-0472">Membrane</keyword>
<dbReference type="PANTHER" id="PTHR13800">
    <property type="entry name" value="TRANSIENT RECEPTOR POTENTIAL CATION CHANNEL, SUBFAMILY M, MEMBER 6"/>
    <property type="match status" value="1"/>
</dbReference>
<protein>
    <recommendedName>
        <fullName evidence="5">TRPM-like domain-containing protein</fullName>
    </recommendedName>
</protein>
<reference evidence="6" key="1">
    <citation type="submission" date="2021-02" db="EMBL/GenBank/DDBJ databases">
        <authorList>
            <person name="Nowell W R."/>
        </authorList>
    </citation>
    <scope>NUCLEOTIDE SEQUENCE</scope>
</reference>
<keyword evidence="3" id="KW-1133">Transmembrane helix</keyword>
<evidence type="ECO:0000256" key="4">
    <source>
        <dbReference type="ARBA" id="ARBA00023136"/>
    </source>
</evidence>
<dbReference type="Proteomes" id="UP000663873">
    <property type="component" value="Unassembled WGS sequence"/>
</dbReference>
<evidence type="ECO:0000256" key="3">
    <source>
        <dbReference type="ARBA" id="ARBA00022989"/>
    </source>
</evidence>
<evidence type="ECO:0000313" key="6">
    <source>
        <dbReference type="EMBL" id="CAF4686651.1"/>
    </source>
</evidence>
<dbReference type="Pfam" id="PF25508">
    <property type="entry name" value="TRPM2"/>
    <property type="match status" value="1"/>
</dbReference>
<gene>
    <name evidence="6" type="ORF">UJA718_LOCUS35531</name>
</gene>
<dbReference type="GO" id="GO:0030001">
    <property type="term" value="P:metal ion transport"/>
    <property type="evidence" value="ECO:0007669"/>
    <property type="project" value="TreeGrafter"/>
</dbReference>
<evidence type="ECO:0000256" key="2">
    <source>
        <dbReference type="ARBA" id="ARBA00022692"/>
    </source>
</evidence>
<feature type="domain" description="TRPM-like" evidence="5">
    <location>
        <begin position="25"/>
        <end position="118"/>
    </location>
</feature>